<proteinExistence type="predicted"/>
<feature type="region of interest" description="Disordered" evidence="1">
    <location>
        <begin position="132"/>
        <end position="164"/>
    </location>
</feature>
<evidence type="ECO:0000256" key="1">
    <source>
        <dbReference type="SAM" id="MobiDB-lite"/>
    </source>
</evidence>
<dbReference type="AlphaFoldDB" id="A0A6A6WWV3"/>
<sequence length="164" mass="18132">MRGCFRHECALSCPCFVFGRWDARRWTSVSEGVCWSLSSVGVHAYRRVVERCARQRRGRPRRGTSVYDRQGAGLRVPAGAGSGRQRRAGTGRVHSKCRGACVNIFARLYGAGRHGWGCGVERGCIGRIGHHGHLARRARGGGRRRDAEELGEAERLPQPGPERP</sequence>
<feature type="compositionally biased region" description="Basic and acidic residues" evidence="1">
    <location>
        <begin position="143"/>
        <end position="155"/>
    </location>
</feature>
<gene>
    <name evidence="2" type="ORF">K505DRAFT_106408</name>
</gene>
<feature type="region of interest" description="Disordered" evidence="1">
    <location>
        <begin position="57"/>
        <end position="90"/>
    </location>
</feature>
<dbReference type="Proteomes" id="UP000799757">
    <property type="component" value="Unassembled WGS sequence"/>
</dbReference>
<feature type="compositionally biased region" description="Basic residues" evidence="1">
    <location>
        <begin position="132"/>
        <end position="142"/>
    </location>
</feature>
<accession>A0A6A6WWV3</accession>
<protein>
    <submittedName>
        <fullName evidence="2">Uncharacterized protein</fullName>
    </submittedName>
</protein>
<evidence type="ECO:0000313" key="3">
    <source>
        <dbReference type="Proteomes" id="UP000799757"/>
    </source>
</evidence>
<evidence type="ECO:0000313" key="2">
    <source>
        <dbReference type="EMBL" id="KAF2788569.1"/>
    </source>
</evidence>
<organism evidence="2 3">
    <name type="scientific">Melanomma pulvis-pyrius CBS 109.77</name>
    <dbReference type="NCBI Taxonomy" id="1314802"/>
    <lineage>
        <taxon>Eukaryota</taxon>
        <taxon>Fungi</taxon>
        <taxon>Dikarya</taxon>
        <taxon>Ascomycota</taxon>
        <taxon>Pezizomycotina</taxon>
        <taxon>Dothideomycetes</taxon>
        <taxon>Pleosporomycetidae</taxon>
        <taxon>Pleosporales</taxon>
        <taxon>Melanommataceae</taxon>
        <taxon>Melanomma</taxon>
    </lineage>
</organism>
<keyword evidence="3" id="KW-1185">Reference proteome</keyword>
<reference evidence="2" key="1">
    <citation type="journal article" date="2020" name="Stud. Mycol.">
        <title>101 Dothideomycetes genomes: a test case for predicting lifestyles and emergence of pathogens.</title>
        <authorList>
            <person name="Haridas S."/>
            <person name="Albert R."/>
            <person name="Binder M."/>
            <person name="Bloem J."/>
            <person name="Labutti K."/>
            <person name="Salamov A."/>
            <person name="Andreopoulos B."/>
            <person name="Baker S."/>
            <person name="Barry K."/>
            <person name="Bills G."/>
            <person name="Bluhm B."/>
            <person name="Cannon C."/>
            <person name="Castanera R."/>
            <person name="Culley D."/>
            <person name="Daum C."/>
            <person name="Ezra D."/>
            <person name="Gonzalez J."/>
            <person name="Henrissat B."/>
            <person name="Kuo A."/>
            <person name="Liang C."/>
            <person name="Lipzen A."/>
            <person name="Lutzoni F."/>
            <person name="Magnuson J."/>
            <person name="Mondo S."/>
            <person name="Nolan M."/>
            <person name="Ohm R."/>
            <person name="Pangilinan J."/>
            <person name="Park H.-J."/>
            <person name="Ramirez L."/>
            <person name="Alfaro M."/>
            <person name="Sun H."/>
            <person name="Tritt A."/>
            <person name="Yoshinaga Y."/>
            <person name="Zwiers L.-H."/>
            <person name="Turgeon B."/>
            <person name="Goodwin S."/>
            <person name="Spatafora J."/>
            <person name="Crous P."/>
            <person name="Grigoriev I."/>
        </authorList>
    </citation>
    <scope>NUCLEOTIDE SEQUENCE</scope>
    <source>
        <strain evidence="2">CBS 109.77</strain>
    </source>
</reference>
<name>A0A6A6WWV3_9PLEO</name>
<dbReference type="EMBL" id="MU002205">
    <property type="protein sequence ID" value="KAF2788569.1"/>
    <property type="molecule type" value="Genomic_DNA"/>
</dbReference>